<geneLocation type="plasmid" evidence="1">
    <name>unnamed</name>
</geneLocation>
<protein>
    <submittedName>
        <fullName evidence="1">MarR family transcriptional regulator</fullName>
    </submittedName>
</protein>
<dbReference type="EMBL" id="JALAYX010000002">
    <property type="protein sequence ID" value="MCJ8237981.1"/>
    <property type="molecule type" value="Genomic_DNA"/>
</dbReference>
<proteinExistence type="predicted"/>
<evidence type="ECO:0000313" key="1">
    <source>
        <dbReference type="EMBL" id="MCJ8237981.1"/>
    </source>
</evidence>
<accession>A0ABT0CXU5</accession>
<keyword evidence="1" id="KW-0614">Plasmid</keyword>
<name>A0ABT0CXU5_9HYPH</name>
<dbReference type="RefSeq" id="WP_245135758.1">
    <property type="nucleotide sequence ID" value="NZ_CP128477.1"/>
</dbReference>
<organism evidence="1 2">
    <name type="scientific">Peteryoungia algae</name>
    <dbReference type="NCBI Taxonomy" id="2919917"/>
    <lineage>
        <taxon>Bacteria</taxon>
        <taxon>Pseudomonadati</taxon>
        <taxon>Pseudomonadota</taxon>
        <taxon>Alphaproteobacteria</taxon>
        <taxon>Hyphomicrobiales</taxon>
        <taxon>Rhizobiaceae</taxon>
        <taxon>Peteryoungia</taxon>
    </lineage>
</organism>
<comment type="caution">
    <text evidence="1">The sequence shown here is derived from an EMBL/GenBank/DDBJ whole genome shotgun (WGS) entry which is preliminary data.</text>
</comment>
<keyword evidence="2" id="KW-1185">Reference proteome</keyword>
<dbReference type="Proteomes" id="UP001522662">
    <property type="component" value="Unassembled WGS sequence"/>
</dbReference>
<gene>
    <name evidence="1" type="ORF">MKJ03_06560</name>
</gene>
<evidence type="ECO:0000313" key="2">
    <source>
        <dbReference type="Proteomes" id="UP001522662"/>
    </source>
</evidence>
<sequence length="301" mass="33362">MDQMHTEHFAGNPRIVYGGVEEHLQEPVWQAAMPLLARPGYERAVLAYCRRMVEPNDFRWPANKIFAQKTRYITCYMLIALAGRFDLGIGPAPTMTLLKSVVPGSGRQASDLIAGLRAGGYVTAEQNPSDRRELILRPTEALILKIARSPLAFLASSALLEQHALHDWMAVDPLRMGDLLARSMDAILTKDVLFAPFPTIVDFSGRDSGYLILCAVIGAHLSRSGGESWDLQLSYDALSQRFQVSRQHVGNVLTPSVKRGLFSIQNGRIEDVDGGLLTEFFWWSAGQMAHYQMVARESSSG</sequence>
<reference evidence="1 2" key="1">
    <citation type="submission" date="2022-03" db="EMBL/GenBank/DDBJ databases">
        <title>Rhizobium SSM4.3 sp. nov., isolated from Sediment (Gouqi Island).</title>
        <authorList>
            <person name="Chen G."/>
        </authorList>
    </citation>
    <scope>NUCLEOTIDE SEQUENCE [LARGE SCALE GENOMIC DNA]</scope>
    <source>
        <strain evidence="1 2">SSM4.3</strain>
        <plasmid evidence="1">unnamed</plasmid>
    </source>
</reference>